<evidence type="ECO:0000313" key="2">
    <source>
        <dbReference type="Proteomes" id="UP001241377"/>
    </source>
</evidence>
<gene>
    <name evidence="1" type="ORF">QFC19_001477</name>
</gene>
<name>A0ACC2WFX5_9TREE</name>
<keyword evidence="2" id="KW-1185">Reference proteome</keyword>
<dbReference type="EMBL" id="JASBWR010000011">
    <property type="protein sequence ID" value="KAJ9110648.1"/>
    <property type="molecule type" value="Genomic_DNA"/>
</dbReference>
<protein>
    <submittedName>
        <fullName evidence="1">Uncharacterized protein</fullName>
    </submittedName>
</protein>
<reference evidence="1" key="1">
    <citation type="submission" date="2023-04" db="EMBL/GenBank/DDBJ databases">
        <title>Draft Genome sequencing of Naganishia species isolated from polar environments using Oxford Nanopore Technology.</title>
        <authorList>
            <person name="Leo P."/>
            <person name="Venkateswaran K."/>
        </authorList>
    </citation>
    <scope>NUCLEOTIDE SEQUENCE</scope>
    <source>
        <strain evidence="1">MNA-CCFEE 5261</strain>
    </source>
</reference>
<sequence>MLPSASQMTQSPEASAGDEHRITFPIYDKEGRPTEYEFTSGLGITSSGNQEDLPPTTLLIVPTDDLKKTVEADLHSETTVLVEPKTVAKTVSKALALASATVSSGPPALNSTGAEETAQDHKARDACIAGATMVGGSIVLGYMFSKFKKKNT</sequence>
<organism evidence="1 2">
    <name type="scientific">Naganishia cerealis</name>
    <dbReference type="NCBI Taxonomy" id="610337"/>
    <lineage>
        <taxon>Eukaryota</taxon>
        <taxon>Fungi</taxon>
        <taxon>Dikarya</taxon>
        <taxon>Basidiomycota</taxon>
        <taxon>Agaricomycotina</taxon>
        <taxon>Tremellomycetes</taxon>
        <taxon>Filobasidiales</taxon>
        <taxon>Filobasidiaceae</taxon>
        <taxon>Naganishia</taxon>
    </lineage>
</organism>
<evidence type="ECO:0000313" key="1">
    <source>
        <dbReference type="EMBL" id="KAJ9110648.1"/>
    </source>
</evidence>
<proteinExistence type="predicted"/>
<accession>A0ACC2WFX5</accession>
<comment type="caution">
    <text evidence="1">The sequence shown here is derived from an EMBL/GenBank/DDBJ whole genome shotgun (WGS) entry which is preliminary data.</text>
</comment>
<dbReference type="Proteomes" id="UP001241377">
    <property type="component" value="Unassembled WGS sequence"/>
</dbReference>